<dbReference type="OrthoDB" id="1039448at2"/>
<keyword evidence="3" id="KW-0813">Transport</keyword>
<keyword evidence="5" id="KW-0997">Cell inner membrane</keyword>
<proteinExistence type="inferred from homology"/>
<dbReference type="AlphaFoldDB" id="A0A4R4E4C3"/>
<feature type="region of interest" description="Disordered" evidence="10">
    <location>
        <begin position="165"/>
        <end position="185"/>
    </location>
</feature>
<evidence type="ECO:0000256" key="5">
    <source>
        <dbReference type="ARBA" id="ARBA00022519"/>
    </source>
</evidence>
<keyword evidence="9 11" id="KW-0472">Membrane</keyword>
<comment type="similarity">
    <text evidence="2">Belongs to the TonB family.</text>
</comment>
<comment type="subcellular location">
    <subcellularLocation>
        <location evidence="1">Cell inner membrane</location>
        <topology evidence="1">Single-pass membrane protein</topology>
        <orientation evidence="1">Periplasmic side</orientation>
    </subcellularLocation>
</comment>
<keyword evidence="4" id="KW-1003">Cell membrane</keyword>
<dbReference type="Gene3D" id="3.30.1150.10">
    <property type="match status" value="1"/>
</dbReference>
<feature type="region of interest" description="Disordered" evidence="10">
    <location>
        <begin position="120"/>
        <end position="140"/>
    </location>
</feature>
<feature type="transmembrane region" description="Helical" evidence="11">
    <location>
        <begin position="75"/>
        <end position="96"/>
    </location>
</feature>
<dbReference type="EMBL" id="SKFH01000005">
    <property type="protein sequence ID" value="TCZ73693.1"/>
    <property type="molecule type" value="Genomic_DNA"/>
</dbReference>
<dbReference type="InterPro" id="IPR037682">
    <property type="entry name" value="TonB_C"/>
</dbReference>
<reference evidence="13 14" key="1">
    <citation type="submission" date="2019-03" db="EMBL/GenBank/DDBJ databases">
        <authorList>
            <person name="Kim M.K.M."/>
        </authorList>
    </citation>
    <scope>NUCLEOTIDE SEQUENCE [LARGE SCALE GENOMIC DNA]</scope>
    <source>
        <strain evidence="13 14">17J68-15</strain>
    </source>
</reference>
<evidence type="ECO:0000256" key="6">
    <source>
        <dbReference type="ARBA" id="ARBA00022692"/>
    </source>
</evidence>
<comment type="caution">
    <text evidence="13">The sequence shown here is derived from an EMBL/GenBank/DDBJ whole genome shotgun (WGS) entry which is preliminary data.</text>
</comment>
<evidence type="ECO:0000256" key="9">
    <source>
        <dbReference type="ARBA" id="ARBA00023136"/>
    </source>
</evidence>
<dbReference type="InterPro" id="IPR006260">
    <property type="entry name" value="TonB/TolA_C"/>
</dbReference>
<sequence length="307" mass="33052">MILLIQRDFIPLPFGKGLGDGAGWYGNRTPPHLIAKPNAMSPNEITRSSLLDLLFENRNKQYGAYVLRKYYDNRLSLSIGIMLAAVLLALFLVNVFSGKAGDVFTPPEVTVVSLQLAPDKTKAPEPELPKPRQKAGGPVNSKAFTAPVIGPDPTNLPPTDDLRNAAISTHNTPGAVPGDVPPAPDPGPIAQGTVPPAPVPAPEVVEAPSAPPSFPGGMKAWTDFLVRNLVPSSDMQPGEKRSVVVRFWVDEEGHVGRFEVQQSGGAAFDNEVLRVLKRMPKWKPALQRGRPVATSFVQPVTFQAPEE</sequence>
<accession>A0A4R4E4C3</accession>
<evidence type="ECO:0000256" key="7">
    <source>
        <dbReference type="ARBA" id="ARBA00022927"/>
    </source>
</evidence>
<evidence type="ECO:0000256" key="11">
    <source>
        <dbReference type="SAM" id="Phobius"/>
    </source>
</evidence>
<dbReference type="NCBIfam" id="TIGR01352">
    <property type="entry name" value="tonB_Cterm"/>
    <property type="match status" value="1"/>
</dbReference>
<name>A0A4R4E4C3_9BACT</name>
<evidence type="ECO:0000256" key="10">
    <source>
        <dbReference type="SAM" id="MobiDB-lite"/>
    </source>
</evidence>
<dbReference type="GO" id="GO:0031992">
    <property type="term" value="F:energy transducer activity"/>
    <property type="evidence" value="ECO:0007669"/>
    <property type="project" value="TreeGrafter"/>
</dbReference>
<dbReference type="GO" id="GO:0055085">
    <property type="term" value="P:transmembrane transport"/>
    <property type="evidence" value="ECO:0007669"/>
    <property type="project" value="InterPro"/>
</dbReference>
<evidence type="ECO:0000256" key="8">
    <source>
        <dbReference type="ARBA" id="ARBA00022989"/>
    </source>
</evidence>
<dbReference type="Pfam" id="PF03544">
    <property type="entry name" value="TonB_C"/>
    <property type="match status" value="1"/>
</dbReference>
<dbReference type="Proteomes" id="UP000295164">
    <property type="component" value="Unassembled WGS sequence"/>
</dbReference>
<evidence type="ECO:0000313" key="14">
    <source>
        <dbReference type="Proteomes" id="UP000295164"/>
    </source>
</evidence>
<keyword evidence="14" id="KW-1185">Reference proteome</keyword>
<evidence type="ECO:0000256" key="4">
    <source>
        <dbReference type="ARBA" id="ARBA00022475"/>
    </source>
</evidence>
<evidence type="ECO:0000256" key="3">
    <source>
        <dbReference type="ARBA" id="ARBA00022448"/>
    </source>
</evidence>
<dbReference type="PANTHER" id="PTHR33446:SF2">
    <property type="entry name" value="PROTEIN TONB"/>
    <property type="match status" value="1"/>
</dbReference>
<evidence type="ECO:0000259" key="12">
    <source>
        <dbReference type="Pfam" id="PF03544"/>
    </source>
</evidence>
<feature type="compositionally biased region" description="Basic and acidic residues" evidence="10">
    <location>
        <begin position="120"/>
        <end position="130"/>
    </location>
</feature>
<feature type="domain" description="TonB C-terminal" evidence="12">
    <location>
        <begin position="238"/>
        <end position="303"/>
    </location>
</feature>
<gene>
    <name evidence="13" type="ORF">E0486_05270</name>
</gene>
<evidence type="ECO:0000313" key="13">
    <source>
        <dbReference type="EMBL" id="TCZ73693.1"/>
    </source>
</evidence>
<organism evidence="13 14">
    <name type="scientific">Flaviaesturariibacter aridisoli</name>
    <dbReference type="NCBI Taxonomy" id="2545761"/>
    <lineage>
        <taxon>Bacteria</taxon>
        <taxon>Pseudomonadati</taxon>
        <taxon>Bacteroidota</taxon>
        <taxon>Chitinophagia</taxon>
        <taxon>Chitinophagales</taxon>
        <taxon>Chitinophagaceae</taxon>
        <taxon>Flaviaestuariibacter</taxon>
    </lineage>
</organism>
<dbReference type="GO" id="GO:0098797">
    <property type="term" value="C:plasma membrane protein complex"/>
    <property type="evidence" value="ECO:0007669"/>
    <property type="project" value="TreeGrafter"/>
</dbReference>
<keyword evidence="7" id="KW-0653">Protein transport</keyword>
<dbReference type="InterPro" id="IPR051045">
    <property type="entry name" value="TonB-dependent_transducer"/>
</dbReference>
<evidence type="ECO:0000256" key="2">
    <source>
        <dbReference type="ARBA" id="ARBA00006555"/>
    </source>
</evidence>
<keyword evidence="6 11" id="KW-0812">Transmembrane</keyword>
<dbReference type="GO" id="GO:0015031">
    <property type="term" value="P:protein transport"/>
    <property type="evidence" value="ECO:0007669"/>
    <property type="project" value="UniProtKB-KW"/>
</dbReference>
<keyword evidence="8 11" id="KW-1133">Transmembrane helix</keyword>
<protein>
    <submittedName>
        <fullName evidence="13">TonB family protein</fullName>
    </submittedName>
</protein>
<evidence type="ECO:0000256" key="1">
    <source>
        <dbReference type="ARBA" id="ARBA00004383"/>
    </source>
</evidence>
<dbReference type="SUPFAM" id="SSF74653">
    <property type="entry name" value="TolA/TonB C-terminal domain"/>
    <property type="match status" value="1"/>
</dbReference>
<dbReference type="PANTHER" id="PTHR33446">
    <property type="entry name" value="PROTEIN TONB-RELATED"/>
    <property type="match status" value="1"/>
</dbReference>